<dbReference type="InterPro" id="IPR006151">
    <property type="entry name" value="Shikm_DH/Glu-tRNA_Rdtase"/>
</dbReference>
<dbReference type="SUPFAM" id="SSF53223">
    <property type="entry name" value="Aminoacid dehydrogenase-like, N-terminal domain"/>
    <property type="match status" value="1"/>
</dbReference>
<keyword evidence="3" id="KW-0521">NADP</keyword>
<dbReference type="GO" id="GO:0019632">
    <property type="term" value="P:shikimate metabolic process"/>
    <property type="evidence" value="ECO:0007669"/>
    <property type="project" value="InterPro"/>
</dbReference>
<dbReference type="EC" id="1.1.1.25" evidence="1"/>
<dbReference type="PANTHER" id="PTHR21089:SF1">
    <property type="entry name" value="BIFUNCTIONAL 3-DEHYDROQUINATE DEHYDRATASE_SHIKIMATE DEHYDROGENASE, CHLOROPLASTIC"/>
    <property type="match status" value="1"/>
</dbReference>
<dbReference type="GO" id="GO:0009073">
    <property type="term" value="P:aromatic amino acid family biosynthetic process"/>
    <property type="evidence" value="ECO:0007669"/>
    <property type="project" value="UniProtKB-KW"/>
</dbReference>
<evidence type="ECO:0000259" key="8">
    <source>
        <dbReference type="Pfam" id="PF18317"/>
    </source>
</evidence>
<dbReference type="UniPathway" id="UPA00053">
    <property type="reaction ID" value="UER00087"/>
</dbReference>
<dbReference type="Pfam" id="PF01488">
    <property type="entry name" value="Shikimate_DH"/>
    <property type="match status" value="1"/>
</dbReference>
<feature type="domain" description="SDH C-terminal" evidence="8">
    <location>
        <begin position="272"/>
        <end position="302"/>
    </location>
</feature>
<evidence type="ECO:0000313" key="9">
    <source>
        <dbReference type="EMBL" id="CAB4330165.1"/>
    </source>
</evidence>
<dbReference type="Pfam" id="PF08501">
    <property type="entry name" value="Shikimate_dh_N"/>
    <property type="match status" value="1"/>
</dbReference>
<sequence>MPIHESSYFIFTLVDRKVTKLIYNLVVNFLSNITGSFSTPSKDNPTVAIVEAAYKHHGLDFRYLNCEVMPEDLGDAVKGARAMNWVGFNCSLPHKVEVIKYLDGLGESAELMGAVNCVVLRDGKYIGENTDGKGFLKSLNTVVSPAGKNIVILGAGGAARAIAVELALENASEIIIVNRDESRALSLVNLLNSKTNCKSEFHPWTKAYEVPKHVDILVNATSIGMAPDLDAKINIEVSTFRPELVVADVIVNPPMTNLLKDAQKAGCQIIDGLGMVINQAVLGIKYWTGEEVDPAIMRNRLLEVL</sequence>
<dbReference type="InterPro" id="IPR041121">
    <property type="entry name" value="SDH_C"/>
</dbReference>
<dbReference type="GO" id="GO:0050661">
    <property type="term" value="F:NADP binding"/>
    <property type="evidence" value="ECO:0007669"/>
    <property type="project" value="InterPro"/>
</dbReference>
<dbReference type="InterPro" id="IPR046346">
    <property type="entry name" value="Aminoacid_DH-like_N_sf"/>
</dbReference>
<dbReference type="InterPro" id="IPR011342">
    <property type="entry name" value="Shikimate_DH"/>
</dbReference>
<dbReference type="GO" id="GO:0009423">
    <property type="term" value="P:chorismate biosynthetic process"/>
    <property type="evidence" value="ECO:0007669"/>
    <property type="project" value="UniProtKB-UniPathway"/>
</dbReference>
<organism evidence="9">
    <name type="scientific">freshwater metagenome</name>
    <dbReference type="NCBI Taxonomy" id="449393"/>
    <lineage>
        <taxon>unclassified sequences</taxon>
        <taxon>metagenomes</taxon>
        <taxon>ecological metagenomes</taxon>
    </lineage>
</organism>
<evidence type="ECO:0000256" key="4">
    <source>
        <dbReference type="ARBA" id="ARBA00023002"/>
    </source>
</evidence>
<proteinExistence type="inferred from homology"/>
<dbReference type="SUPFAM" id="SSF51735">
    <property type="entry name" value="NAD(P)-binding Rossmann-fold domains"/>
    <property type="match status" value="1"/>
</dbReference>
<evidence type="ECO:0000256" key="1">
    <source>
        <dbReference type="ARBA" id="ARBA00012962"/>
    </source>
</evidence>
<dbReference type="PANTHER" id="PTHR21089">
    <property type="entry name" value="SHIKIMATE DEHYDROGENASE"/>
    <property type="match status" value="1"/>
</dbReference>
<dbReference type="GO" id="GO:0008652">
    <property type="term" value="P:amino acid biosynthetic process"/>
    <property type="evidence" value="ECO:0007669"/>
    <property type="project" value="UniProtKB-KW"/>
</dbReference>
<name>A0A6J5YI01_9ZZZZ</name>
<feature type="domain" description="Quinate/shikimate 5-dehydrogenase/glutamyl-tRNA reductase" evidence="6">
    <location>
        <begin position="146"/>
        <end position="222"/>
    </location>
</feature>
<evidence type="ECO:0000256" key="2">
    <source>
        <dbReference type="ARBA" id="ARBA00022605"/>
    </source>
</evidence>
<evidence type="ECO:0000259" key="6">
    <source>
        <dbReference type="Pfam" id="PF01488"/>
    </source>
</evidence>
<dbReference type="InterPro" id="IPR022893">
    <property type="entry name" value="Shikimate_DH_fam"/>
</dbReference>
<dbReference type="FunFam" id="3.40.50.720:FF:000086">
    <property type="entry name" value="Quinate/shikimate dehydrogenase"/>
    <property type="match status" value="1"/>
</dbReference>
<dbReference type="AlphaFoldDB" id="A0A6J5YI01"/>
<evidence type="ECO:0000259" key="7">
    <source>
        <dbReference type="Pfam" id="PF08501"/>
    </source>
</evidence>
<dbReference type="InterPro" id="IPR013708">
    <property type="entry name" value="Shikimate_DH-bd_N"/>
</dbReference>
<protein>
    <recommendedName>
        <fullName evidence="1">shikimate dehydrogenase (NADP(+))</fullName>
        <ecNumber evidence="1">1.1.1.25</ecNumber>
    </recommendedName>
</protein>
<dbReference type="Gene3D" id="3.40.50.720">
    <property type="entry name" value="NAD(P)-binding Rossmann-like Domain"/>
    <property type="match status" value="1"/>
</dbReference>
<feature type="domain" description="Shikimate dehydrogenase substrate binding N-terminal" evidence="7">
    <location>
        <begin position="48"/>
        <end position="118"/>
    </location>
</feature>
<keyword evidence="4" id="KW-0560">Oxidoreductase</keyword>
<dbReference type="Gene3D" id="3.40.50.10860">
    <property type="entry name" value="Leucine Dehydrogenase, chain A, domain 1"/>
    <property type="match status" value="1"/>
</dbReference>
<dbReference type="InterPro" id="IPR036291">
    <property type="entry name" value="NAD(P)-bd_dom_sf"/>
</dbReference>
<dbReference type="EMBL" id="CAESAC010000006">
    <property type="protein sequence ID" value="CAB4330165.1"/>
    <property type="molecule type" value="Genomic_DNA"/>
</dbReference>
<evidence type="ECO:0000256" key="3">
    <source>
        <dbReference type="ARBA" id="ARBA00022857"/>
    </source>
</evidence>
<reference evidence="9" key="1">
    <citation type="submission" date="2020-05" db="EMBL/GenBank/DDBJ databases">
        <authorList>
            <person name="Chiriac C."/>
            <person name="Salcher M."/>
            <person name="Ghai R."/>
            <person name="Kavagutti S V."/>
        </authorList>
    </citation>
    <scope>NUCLEOTIDE SEQUENCE</scope>
</reference>
<keyword evidence="5" id="KW-0057">Aromatic amino acid biosynthesis</keyword>
<dbReference type="Pfam" id="PF18317">
    <property type="entry name" value="SDH_C"/>
    <property type="match status" value="1"/>
</dbReference>
<dbReference type="CDD" id="cd01065">
    <property type="entry name" value="NAD_bind_Shikimate_DH"/>
    <property type="match status" value="1"/>
</dbReference>
<evidence type="ECO:0000256" key="5">
    <source>
        <dbReference type="ARBA" id="ARBA00023141"/>
    </source>
</evidence>
<dbReference type="HAMAP" id="MF_00222">
    <property type="entry name" value="Shikimate_DH_AroE"/>
    <property type="match status" value="1"/>
</dbReference>
<keyword evidence="2" id="KW-0028">Amino-acid biosynthesis</keyword>
<accession>A0A6J5YI01</accession>
<gene>
    <name evidence="9" type="ORF">UFOPK4028_00090</name>
</gene>
<dbReference type="NCBIfam" id="TIGR00507">
    <property type="entry name" value="aroE"/>
    <property type="match status" value="1"/>
</dbReference>
<dbReference type="GO" id="GO:0004764">
    <property type="term" value="F:shikimate 3-dehydrogenase (NADP+) activity"/>
    <property type="evidence" value="ECO:0007669"/>
    <property type="project" value="UniProtKB-EC"/>
</dbReference>